<comment type="subcellular location">
    <subcellularLocation>
        <location evidence="1">Cell membrane</location>
        <topology evidence="1">Multi-pass membrane protein</topology>
    </subcellularLocation>
</comment>
<feature type="transmembrane region" description="Helical" evidence="6">
    <location>
        <begin position="36"/>
        <end position="57"/>
    </location>
</feature>
<evidence type="ECO:0000256" key="5">
    <source>
        <dbReference type="ARBA" id="ARBA00023136"/>
    </source>
</evidence>
<keyword evidence="8" id="KW-1185">Reference proteome</keyword>
<evidence type="ECO:0000256" key="4">
    <source>
        <dbReference type="ARBA" id="ARBA00022989"/>
    </source>
</evidence>
<evidence type="ECO:0000256" key="1">
    <source>
        <dbReference type="ARBA" id="ARBA00004651"/>
    </source>
</evidence>
<evidence type="ECO:0000256" key="6">
    <source>
        <dbReference type="SAM" id="Phobius"/>
    </source>
</evidence>
<dbReference type="GO" id="GO:0005886">
    <property type="term" value="C:plasma membrane"/>
    <property type="evidence" value="ECO:0007669"/>
    <property type="project" value="UniProtKB-SubCell"/>
</dbReference>
<evidence type="ECO:0000313" key="8">
    <source>
        <dbReference type="Proteomes" id="UP000293638"/>
    </source>
</evidence>
<feature type="transmembrane region" description="Helical" evidence="6">
    <location>
        <begin position="138"/>
        <end position="159"/>
    </location>
</feature>
<keyword evidence="2" id="KW-1003">Cell membrane</keyword>
<feature type="transmembrane region" description="Helical" evidence="6">
    <location>
        <begin position="234"/>
        <end position="254"/>
    </location>
</feature>
<dbReference type="Proteomes" id="UP000293638">
    <property type="component" value="Unassembled WGS sequence"/>
</dbReference>
<evidence type="ECO:0000256" key="2">
    <source>
        <dbReference type="ARBA" id="ARBA00022475"/>
    </source>
</evidence>
<accession>A0A4Q7NFV9</accession>
<evidence type="ECO:0000256" key="3">
    <source>
        <dbReference type="ARBA" id="ARBA00022692"/>
    </source>
</evidence>
<sequence length="289" mass="29295">MRSLRPPRWLCPLLAAAVAVAVPAVTLPRLHAVSPWPALLGLAVWTAGKYVLCPLRWHGFSESGRGRRWHTAAYAESELLGLLTPGHIGADLWRVKRLSAVGLQRSSAVAEVGLDRVVGALGAAVFVGLAGTALPVRLLLGVLGAVALGGVALLGVALLRPEWLPRRPLPSLRSLAKGLLLSIGYQASVLALLLGTLHSAGASADPVAVLGALGASNLAGVLPGPQGAGPRDAALVIALVGLGIPTLTAVAAVALKATLAWGPALLLGGGCLLVAKVRRRRSGPALAAA</sequence>
<dbReference type="InterPro" id="IPR022791">
    <property type="entry name" value="L-PG_synthase/AglD"/>
</dbReference>
<keyword evidence="3 6" id="KW-0812">Transmembrane</keyword>
<dbReference type="AlphaFoldDB" id="A0A4Q7NFV9"/>
<name>A0A4Q7NFV9_9ACTN</name>
<reference evidence="7 8" key="1">
    <citation type="submission" date="2019-02" db="EMBL/GenBank/DDBJ databases">
        <title>Genomic Encyclopedia of Type Strains, Phase IV (KMG-IV): sequencing the most valuable type-strain genomes for metagenomic binning, comparative biology and taxonomic classification.</title>
        <authorList>
            <person name="Goeker M."/>
        </authorList>
    </citation>
    <scope>NUCLEOTIDE SEQUENCE [LARGE SCALE GENOMIC DNA]</scope>
    <source>
        <strain evidence="7 8">DSM 45622</strain>
    </source>
</reference>
<dbReference type="EMBL" id="SGXD01000004">
    <property type="protein sequence ID" value="RZS82807.1"/>
    <property type="molecule type" value="Genomic_DNA"/>
</dbReference>
<keyword evidence="5 6" id="KW-0472">Membrane</keyword>
<gene>
    <name evidence="7" type="ORF">EV189_3202</name>
</gene>
<protein>
    <submittedName>
        <fullName evidence="7">Lysylphosphatidylglycerol synthase-like protein</fullName>
    </submittedName>
</protein>
<dbReference type="Pfam" id="PF03706">
    <property type="entry name" value="LPG_synthase_TM"/>
    <property type="match status" value="1"/>
</dbReference>
<proteinExistence type="predicted"/>
<keyword evidence="4 6" id="KW-1133">Transmembrane helix</keyword>
<feature type="transmembrane region" description="Helical" evidence="6">
    <location>
        <begin position="113"/>
        <end position="132"/>
    </location>
</feature>
<evidence type="ECO:0000313" key="7">
    <source>
        <dbReference type="EMBL" id="RZS82807.1"/>
    </source>
</evidence>
<dbReference type="RefSeq" id="WP_165400334.1">
    <property type="nucleotide sequence ID" value="NZ_SGXD01000004.1"/>
</dbReference>
<organism evidence="7 8">
    <name type="scientific">Motilibacter rhizosphaerae</name>
    <dbReference type="NCBI Taxonomy" id="598652"/>
    <lineage>
        <taxon>Bacteria</taxon>
        <taxon>Bacillati</taxon>
        <taxon>Actinomycetota</taxon>
        <taxon>Actinomycetes</taxon>
        <taxon>Motilibacterales</taxon>
        <taxon>Motilibacteraceae</taxon>
        <taxon>Motilibacter</taxon>
    </lineage>
</organism>
<feature type="transmembrane region" description="Helical" evidence="6">
    <location>
        <begin position="179"/>
        <end position="200"/>
    </location>
</feature>
<comment type="caution">
    <text evidence="7">The sequence shown here is derived from an EMBL/GenBank/DDBJ whole genome shotgun (WGS) entry which is preliminary data.</text>
</comment>